<sequence>MELEITGAETGDQLIKLLVKARHAARRLNKARDVYNEAASIWGESHKQFEEGTAQKERAAQGIAQCKEVLLDIRFGEIELGHFTMTLSRHLDAKADRQHVLEALNVGLAARQSDEYKKYGKTTASLIYTLQLENSSSRRGEDWDIPSLAWCCHLAFMNKMTTDPEFDRVSHDALNEVFNGYWGEYQERPLMERLAGGVA</sequence>
<gene>
    <name evidence="1" type="ORF">I6G66_06440</name>
</gene>
<evidence type="ECO:0000313" key="1">
    <source>
        <dbReference type="EMBL" id="QPS09655.1"/>
    </source>
</evidence>
<proteinExistence type="predicted"/>
<organism evidence="1 2">
    <name type="scientific">Delftia acidovorans</name>
    <name type="common">Pseudomonas acidovorans</name>
    <name type="synonym">Comamonas acidovorans</name>
    <dbReference type="NCBI Taxonomy" id="80866"/>
    <lineage>
        <taxon>Bacteria</taxon>
        <taxon>Pseudomonadati</taxon>
        <taxon>Pseudomonadota</taxon>
        <taxon>Betaproteobacteria</taxon>
        <taxon>Burkholderiales</taxon>
        <taxon>Comamonadaceae</taxon>
        <taxon>Delftia</taxon>
    </lineage>
</organism>
<evidence type="ECO:0000313" key="2">
    <source>
        <dbReference type="Proteomes" id="UP000594778"/>
    </source>
</evidence>
<dbReference type="AlphaFoldDB" id="A0A7T2W0E8"/>
<dbReference type="EMBL" id="CP065668">
    <property type="protein sequence ID" value="QPS09655.1"/>
    <property type="molecule type" value="Genomic_DNA"/>
</dbReference>
<dbReference type="Proteomes" id="UP000594778">
    <property type="component" value="Chromosome"/>
</dbReference>
<protein>
    <submittedName>
        <fullName evidence="1">Uncharacterized protein</fullName>
    </submittedName>
</protein>
<name>A0A7T2W0E8_DELAC</name>
<dbReference type="RefSeq" id="WP_197956505.1">
    <property type="nucleotide sequence ID" value="NZ_CP065668.1"/>
</dbReference>
<reference evidence="1 2" key="1">
    <citation type="submission" date="2020-12" db="EMBL/GenBank/DDBJ databases">
        <title>FDA dAtabase for Regulatory Grade micrObial Sequences (FDA-ARGOS): Supporting development and validation of Infectious Disease Dx tests.</title>
        <authorList>
            <person name="Sproer C."/>
            <person name="Gronow S."/>
            <person name="Severitt S."/>
            <person name="Schroder I."/>
            <person name="Tallon L."/>
            <person name="Sadzewicz L."/>
            <person name="Zhao X."/>
            <person name="Boylan J."/>
            <person name="Ott S."/>
            <person name="Bowen H."/>
            <person name="Vavikolanu K."/>
            <person name="Mehta A."/>
            <person name="Aluvathingal J."/>
            <person name="Nadendla S."/>
            <person name="Lowell S."/>
            <person name="Myers T."/>
            <person name="Yan Y."/>
            <person name="Sichtig H."/>
        </authorList>
    </citation>
    <scope>NUCLEOTIDE SEQUENCE [LARGE SCALE GENOMIC DNA]</scope>
    <source>
        <strain evidence="1 2">FDAARGOS_909</strain>
    </source>
</reference>
<accession>A0A7T2W0E8</accession>